<dbReference type="InterPro" id="IPR003959">
    <property type="entry name" value="ATPase_AAA_core"/>
</dbReference>
<dbReference type="Proteomes" id="UP000192257">
    <property type="component" value="Unassembled WGS sequence"/>
</dbReference>
<dbReference type="SUPFAM" id="SSF140990">
    <property type="entry name" value="FtsH protease domain-like"/>
    <property type="match status" value="1"/>
</dbReference>
<dbReference type="PANTHER" id="PTHR43655">
    <property type="entry name" value="ATP-DEPENDENT PROTEASE"/>
    <property type="match status" value="1"/>
</dbReference>
<keyword evidence="12" id="KW-0067">ATP-binding</keyword>
<dbReference type="VEuPathDB" id="TriTrypDB:TM35_000411810"/>
<dbReference type="InterPro" id="IPR041569">
    <property type="entry name" value="AAA_lid_3"/>
</dbReference>
<evidence type="ECO:0000256" key="16">
    <source>
        <dbReference type="SAM" id="MobiDB-lite"/>
    </source>
</evidence>
<dbReference type="Gene3D" id="1.20.58.760">
    <property type="entry name" value="Peptidase M41"/>
    <property type="match status" value="1"/>
</dbReference>
<dbReference type="GO" id="GO:0005524">
    <property type="term" value="F:ATP binding"/>
    <property type="evidence" value="ECO:0007669"/>
    <property type="project" value="UniProtKB-KW"/>
</dbReference>
<dbReference type="OrthoDB" id="1413014at2759"/>
<evidence type="ECO:0000256" key="4">
    <source>
        <dbReference type="ARBA" id="ARBA00010044"/>
    </source>
</evidence>
<feature type="compositionally biased region" description="Basic and acidic residues" evidence="16">
    <location>
        <begin position="522"/>
        <end position="539"/>
    </location>
</feature>
<feature type="domain" description="AAA+ ATPase" evidence="18">
    <location>
        <begin position="344"/>
        <end position="485"/>
    </location>
</feature>
<proteinExistence type="inferred from homology"/>
<dbReference type="GO" id="GO:0016887">
    <property type="term" value="F:ATP hydrolysis activity"/>
    <property type="evidence" value="ECO:0007669"/>
    <property type="project" value="InterPro"/>
</dbReference>
<evidence type="ECO:0000313" key="19">
    <source>
        <dbReference type="EMBL" id="ORC84811.1"/>
    </source>
</evidence>
<evidence type="ECO:0000256" key="5">
    <source>
        <dbReference type="ARBA" id="ARBA00010550"/>
    </source>
</evidence>
<accession>A0A1X0NJP5</accession>
<dbReference type="SMART" id="SM00382">
    <property type="entry name" value="AAA"/>
    <property type="match status" value="1"/>
</dbReference>
<dbReference type="STRING" id="67003.A0A1X0NJP5"/>
<feature type="compositionally biased region" description="Low complexity" evidence="16">
    <location>
        <begin position="559"/>
        <end position="577"/>
    </location>
</feature>
<organism evidence="19 20">
    <name type="scientific">Trypanosoma theileri</name>
    <dbReference type="NCBI Taxonomy" id="67003"/>
    <lineage>
        <taxon>Eukaryota</taxon>
        <taxon>Discoba</taxon>
        <taxon>Euglenozoa</taxon>
        <taxon>Kinetoplastea</taxon>
        <taxon>Metakinetoplastina</taxon>
        <taxon>Trypanosomatida</taxon>
        <taxon>Trypanosomatidae</taxon>
        <taxon>Trypanosoma</taxon>
    </lineage>
</organism>
<gene>
    <name evidence="19" type="ORF">TM35_000411810</name>
</gene>
<keyword evidence="9" id="KW-0547">Nucleotide-binding</keyword>
<dbReference type="InterPro" id="IPR027417">
    <property type="entry name" value="P-loop_NTPase"/>
</dbReference>
<dbReference type="GO" id="GO:0034982">
    <property type="term" value="P:mitochondrial protein processing"/>
    <property type="evidence" value="ECO:0007669"/>
    <property type="project" value="TreeGrafter"/>
</dbReference>
<comment type="caution">
    <text evidence="19">The sequence shown here is derived from an EMBL/GenBank/DDBJ whole genome shotgun (WGS) entry which is preliminary data.</text>
</comment>
<feature type="compositionally biased region" description="Basic and acidic residues" evidence="16">
    <location>
        <begin position="101"/>
        <end position="132"/>
    </location>
</feature>
<feature type="region of interest" description="Disordered" evidence="16">
    <location>
        <begin position="101"/>
        <end position="133"/>
    </location>
</feature>
<dbReference type="GO" id="GO:0004222">
    <property type="term" value="F:metalloendopeptidase activity"/>
    <property type="evidence" value="ECO:0007669"/>
    <property type="project" value="InterPro"/>
</dbReference>
<dbReference type="GO" id="GO:0005745">
    <property type="term" value="C:m-AAA complex"/>
    <property type="evidence" value="ECO:0007669"/>
    <property type="project" value="TreeGrafter"/>
</dbReference>
<feature type="transmembrane region" description="Helical" evidence="17">
    <location>
        <begin position="252"/>
        <end position="275"/>
    </location>
</feature>
<dbReference type="InterPro" id="IPR000642">
    <property type="entry name" value="Peptidase_M41"/>
</dbReference>
<dbReference type="AlphaFoldDB" id="A0A1X0NJP5"/>
<keyword evidence="15 17" id="KW-0472">Membrane</keyword>
<dbReference type="RefSeq" id="XP_028878877.1">
    <property type="nucleotide sequence ID" value="XM_029029889.1"/>
</dbReference>
<evidence type="ECO:0000256" key="2">
    <source>
        <dbReference type="ARBA" id="ARBA00004173"/>
    </source>
</evidence>
<dbReference type="InterPro" id="IPR050928">
    <property type="entry name" value="ATP-dep_Zn_Metalloprotease"/>
</dbReference>
<keyword evidence="13 17" id="KW-1133">Transmembrane helix</keyword>
<keyword evidence="14" id="KW-0482">Metalloprotease</keyword>
<dbReference type="FunFam" id="1.20.58.760:FF:000003">
    <property type="entry name" value="AFG3-like AAA ATPase 2"/>
    <property type="match status" value="1"/>
</dbReference>
<dbReference type="GeneID" id="39989669"/>
<comment type="subcellular location">
    <subcellularLocation>
        <location evidence="3">Membrane</location>
    </subcellularLocation>
    <subcellularLocation>
        <location evidence="2">Mitochondrion</location>
    </subcellularLocation>
</comment>
<keyword evidence="11" id="KW-0862">Zinc</keyword>
<dbReference type="InterPro" id="IPR037219">
    <property type="entry name" value="Peptidase_M41-like"/>
</dbReference>
<evidence type="ECO:0000256" key="13">
    <source>
        <dbReference type="ARBA" id="ARBA00022989"/>
    </source>
</evidence>
<evidence type="ECO:0000256" key="9">
    <source>
        <dbReference type="ARBA" id="ARBA00022741"/>
    </source>
</evidence>
<comment type="similarity">
    <text evidence="5">In the N-terminal section; belongs to the AAA ATPase family.</text>
</comment>
<dbReference type="Pfam" id="PF01434">
    <property type="entry name" value="Peptidase_M41"/>
    <property type="match status" value="1"/>
</dbReference>
<evidence type="ECO:0000256" key="17">
    <source>
        <dbReference type="SAM" id="Phobius"/>
    </source>
</evidence>
<evidence type="ECO:0000256" key="6">
    <source>
        <dbReference type="ARBA" id="ARBA00022670"/>
    </source>
</evidence>
<dbReference type="Gene3D" id="1.10.8.60">
    <property type="match status" value="1"/>
</dbReference>
<feature type="transmembrane region" description="Helical" evidence="17">
    <location>
        <begin position="139"/>
        <end position="159"/>
    </location>
</feature>
<dbReference type="FunFam" id="3.40.50.300:FF:000982">
    <property type="entry name" value="Inactive ATP-dependent zinc metalloprotease FTSHI 2 like"/>
    <property type="match status" value="1"/>
</dbReference>
<keyword evidence="10" id="KW-0378">Hydrolase</keyword>
<comment type="cofactor">
    <cofactor evidence="1">
        <name>Zn(2+)</name>
        <dbReference type="ChEBI" id="CHEBI:29105"/>
    </cofactor>
</comment>
<dbReference type="InterPro" id="IPR003593">
    <property type="entry name" value="AAA+_ATPase"/>
</dbReference>
<protein>
    <submittedName>
        <fullName evidence="19">Putative ATP-dependent zinc metallopeptidase, putative,metallo-peptidase, clan MA(E), family M41</fullName>
    </submittedName>
</protein>
<dbReference type="GO" id="GO:0004176">
    <property type="term" value="F:ATP-dependent peptidase activity"/>
    <property type="evidence" value="ECO:0007669"/>
    <property type="project" value="InterPro"/>
</dbReference>
<evidence type="ECO:0000259" key="18">
    <source>
        <dbReference type="SMART" id="SM00382"/>
    </source>
</evidence>
<dbReference type="GO" id="GO:0046872">
    <property type="term" value="F:metal ion binding"/>
    <property type="evidence" value="ECO:0007669"/>
    <property type="project" value="UniProtKB-KW"/>
</dbReference>
<dbReference type="Pfam" id="PF17862">
    <property type="entry name" value="AAA_lid_3"/>
    <property type="match status" value="1"/>
</dbReference>
<dbReference type="Pfam" id="PF00004">
    <property type="entry name" value="AAA"/>
    <property type="match status" value="1"/>
</dbReference>
<keyword evidence="20" id="KW-1185">Reference proteome</keyword>
<evidence type="ECO:0000256" key="11">
    <source>
        <dbReference type="ARBA" id="ARBA00022833"/>
    </source>
</evidence>
<evidence type="ECO:0000256" key="8">
    <source>
        <dbReference type="ARBA" id="ARBA00022723"/>
    </source>
</evidence>
<comment type="similarity">
    <text evidence="4">In the C-terminal section; belongs to the peptidase M41 family.</text>
</comment>
<name>A0A1X0NJP5_9TRYP</name>
<evidence type="ECO:0000256" key="3">
    <source>
        <dbReference type="ARBA" id="ARBA00004370"/>
    </source>
</evidence>
<keyword evidence="6" id="KW-0645">Protease</keyword>
<evidence type="ECO:0000256" key="12">
    <source>
        <dbReference type="ARBA" id="ARBA00022840"/>
    </source>
</evidence>
<dbReference type="PANTHER" id="PTHR43655:SF2">
    <property type="entry name" value="AFG3 LIKE MATRIX AAA PEPTIDASE SUBUNIT 2, ISOFORM A"/>
    <property type="match status" value="1"/>
</dbReference>
<dbReference type="SUPFAM" id="SSF52540">
    <property type="entry name" value="P-loop containing nucleoside triphosphate hydrolases"/>
    <property type="match status" value="1"/>
</dbReference>
<dbReference type="Gene3D" id="3.40.50.300">
    <property type="entry name" value="P-loop containing nucleotide triphosphate hydrolases"/>
    <property type="match status" value="1"/>
</dbReference>
<evidence type="ECO:0000256" key="14">
    <source>
        <dbReference type="ARBA" id="ARBA00023049"/>
    </source>
</evidence>
<feature type="region of interest" description="Disordered" evidence="16">
    <location>
        <begin position="509"/>
        <end position="582"/>
    </location>
</feature>
<sequence length="885" mass="97842">MLRHYFTSSRRFALHRPLLKCTPLQYSLWSCRVESAKYFMSTGGPKQSNINDDKKFKRLFSCSTALRDVMLSLPSHTRTLLSLENVLLTYRTMLGVKHADLSKKPDGDGSKQNEGSNKKKNDGNKDDSKSSDDDGNEEFLLARALLFVLVMFGVSYVLYKLSKPFGKQTGWASLIKHADLVESIHLYHNYAQVYLEDAKVYLGLVDDQHTQERLDQLRTAQIKAKLEKKDSEDSNSGTFELVVKGTPLAETALVGLGIFAWVVPFVFFPVFVMILSNSIGKSLTMTMEAGKKSQKIKDMVFRVEHTSNTRFHDIAGMKEAKHEITEVVDFLRHPERYTSLGAKIPTGALLLGPPGTGKTLLAKAVAGESGVGFIPVCGSDFVELYVGMGALRVRQLFEVAKKQRCVVYIDEIDAIGLKRSGAGHGEKQEQEHTLNELLAQLDGFSTASRGDVMILASSNVPQEQLDPALIRPGRFDRIIHIDVPVLSERVDIFKVHLSGLKLVDKEDEMKDTAVSNGVTSSEEAKKKKETTTNTEKETETIQDTSSNPTHPKEDPNSISTTSPTTTTTTTTTTTPSSGGDVVGSTALVVGGVQAALEAERERLAAEERRLGHASFDFTARLARRGVRERALLEAYAARMADLCPGLVGADIASVCNEAAILAAREAATHVDVRHLERSVDRVLAGVEHRSRILTPFERRVVAHHEAGHAVAGWFLHRADPLMKVSIVPRGGSALGYAQYLPSENSMRTAVEVRDSICVTLGGRVAEKIFFNHLSTGASDDLRKVTQMAYMYVSAFESRAVFDAPGSASTRIVKPFGPKLANLMDEEAKKLVDELYDTTYKLLMSKKEDMAILAKHLLEKEVLTYDDVVRYLGRRTTRPSDRKKRT</sequence>
<evidence type="ECO:0000256" key="15">
    <source>
        <dbReference type="ARBA" id="ARBA00023136"/>
    </source>
</evidence>
<evidence type="ECO:0000313" key="20">
    <source>
        <dbReference type="Proteomes" id="UP000192257"/>
    </source>
</evidence>
<evidence type="ECO:0000256" key="7">
    <source>
        <dbReference type="ARBA" id="ARBA00022692"/>
    </source>
</evidence>
<keyword evidence="8" id="KW-0479">Metal-binding</keyword>
<reference evidence="19 20" key="1">
    <citation type="submission" date="2017-03" db="EMBL/GenBank/DDBJ databases">
        <title>An alternative strategy for trypanosome survival in the mammalian bloodstream revealed through genome and transcriptome analysis of the ubiquitous bovine parasite Trypanosoma (Megatrypanum) theileri.</title>
        <authorList>
            <person name="Kelly S."/>
            <person name="Ivens A."/>
            <person name="Mott A."/>
            <person name="O'Neill E."/>
            <person name="Emms D."/>
            <person name="Macleod O."/>
            <person name="Voorheis P."/>
            <person name="Matthews J."/>
            <person name="Matthews K."/>
            <person name="Carrington M."/>
        </authorList>
    </citation>
    <scope>NUCLEOTIDE SEQUENCE [LARGE SCALE GENOMIC DNA]</scope>
    <source>
        <strain evidence="19">Edinburgh</strain>
    </source>
</reference>
<evidence type="ECO:0000256" key="1">
    <source>
        <dbReference type="ARBA" id="ARBA00001947"/>
    </source>
</evidence>
<keyword evidence="7 17" id="KW-0812">Transmembrane</keyword>
<evidence type="ECO:0000256" key="10">
    <source>
        <dbReference type="ARBA" id="ARBA00022801"/>
    </source>
</evidence>
<dbReference type="EMBL" id="NBCO01000041">
    <property type="protein sequence ID" value="ORC84811.1"/>
    <property type="molecule type" value="Genomic_DNA"/>
</dbReference>